<evidence type="ECO:0000256" key="9">
    <source>
        <dbReference type="ARBA" id="ARBA00023128"/>
    </source>
</evidence>
<proteinExistence type="inferred from homology"/>
<accession>A0A9N8VH66</accession>
<protein>
    <recommendedName>
        <fullName evidence="12">Cytochrome c oxidase subunit</fullName>
    </recommendedName>
    <alternativeName>
        <fullName evidence="12">Cytochrome c oxidase polypeptide VIa</fullName>
    </alternativeName>
</protein>
<dbReference type="SUPFAM" id="SSF81411">
    <property type="entry name" value="Mitochondrial cytochrome c oxidase subunit VIa"/>
    <property type="match status" value="1"/>
</dbReference>
<keyword evidence="10 12" id="KW-0472">Membrane</keyword>
<evidence type="ECO:0000256" key="2">
    <source>
        <dbReference type="ARBA" id="ARBA00004673"/>
    </source>
</evidence>
<evidence type="ECO:0000256" key="10">
    <source>
        <dbReference type="ARBA" id="ARBA00023136"/>
    </source>
</evidence>
<dbReference type="GO" id="GO:0006123">
    <property type="term" value="P:mitochondrial electron transport, cytochrome c to oxygen"/>
    <property type="evidence" value="ECO:0007669"/>
    <property type="project" value="TreeGrafter"/>
</dbReference>
<dbReference type="EMBL" id="CAJVPS010000095">
    <property type="protein sequence ID" value="CAG8451049.1"/>
    <property type="molecule type" value="Genomic_DNA"/>
</dbReference>
<keyword evidence="14" id="KW-1185">Reference proteome</keyword>
<dbReference type="AlphaFoldDB" id="A0A9N8VH66"/>
<gene>
    <name evidence="13" type="ORF">ALEPTO_LOCUS1008</name>
</gene>
<dbReference type="GO" id="GO:0005743">
    <property type="term" value="C:mitochondrial inner membrane"/>
    <property type="evidence" value="ECO:0007669"/>
    <property type="project" value="UniProtKB-SubCell"/>
</dbReference>
<keyword evidence="9 12" id="KW-0496">Mitochondrion</keyword>
<dbReference type="OrthoDB" id="5947505at2759"/>
<dbReference type="GO" id="GO:0030234">
    <property type="term" value="F:enzyme regulator activity"/>
    <property type="evidence" value="ECO:0007669"/>
    <property type="project" value="TreeGrafter"/>
</dbReference>
<dbReference type="GO" id="GO:0016491">
    <property type="term" value="F:oxidoreductase activity"/>
    <property type="evidence" value="ECO:0007669"/>
    <property type="project" value="UniProtKB-KW"/>
</dbReference>
<organism evidence="13 14">
    <name type="scientific">Ambispora leptoticha</name>
    <dbReference type="NCBI Taxonomy" id="144679"/>
    <lineage>
        <taxon>Eukaryota</taxon>
        <taxon>Fungi</taxon>
        <taxon>Fungi incertae sedis</taxon>
        <taxon>Mucoromycota</taxon>
        <taxon>Glomeromycotina</taxon>
        <taxon>Glomeromycetes</taxon>
        <taxon>Archaeosporales</taxon>
        <taxon>Ambisporaceae</taxon>
        <taxon>Ambispora</taxon>
    </lineage>
</organism>
<evidence type="ECO:0000256" key="8">
    <source>
        <dbReference type="ARBA" id="ARBA00023002"/>
    </source>
</evidence>
<reference evidence="13" key="1">
    <citation type="submission" date="2021-06" db="EMBL/GenBank/DDBJ databases">
        <authorList>
            <person name="Kallberg Y."/>
            <person name="Tangrot J."/>
            <person name="Rosling A."/>
        </authorList>
    </citation>
    <scope>NUCLEOTIDE SEQUENCE</scope>
    <source>
        <strain evidence="13">FL130A</strain>
    </source>
</reference>
<keyword evidence="6" id="KW-0809">Transit peptide</keyword>
<dbReference type="Pfam" id="PF02046">
    <property type="entry name" value="COX6A"/>
    <property type="match status" value="1"/>
</dbReference>
<dbReference type="InterPro" id="IPR001349">
    <property type="entry name" value="Cyt_c_oxidase_su6a"/>
</dbReference>
<evidence type="ECO:0000256" key="1">
    <source>
        <dbReference type="ARBA" id="ARBA00004434"/>
    </source>
</evidence>
<sequence>MANFLIPTRFSSNLAAAIRPLSLRRGLAAAASPEGTVPFVAQRQAVKEHAAATTRLWKNISIYVCIPSLVLATWNAYRIMKEHEKHEAHHYVPPEERPLYPYMRLRNKPFPWGDGDHSLFHNPRVNR</sequence>
<comment type="pathway">
    <text evidence="2">Energy metabolism; oxidative phosphorylation.</text>
</comment>
<dbReference type="InterPro" id="IPR018507">
    <property type="entry name" value="Cyt_c_oxidase_su6a_CS"/>
</dbReference>
<evidence type="ECO:0000256" key="7">
    <source>
        <dbReference type="ARBA" id="ARBA00022989"/>
    </source>
</evidence>
<evidence type="ECO:0000313" key="14">
    <source>
        <dbReference type="Proteomes" id="UP000789508"/>
    </source>
</evidence>
<dbReference type="Proteomes" id="UP000789508">
    <property type="component" value="Unassembled WGS sequence"/>
</dbReference>
<evidence type="ECO:0000256" key="4">
    <source>
        <dbReference type="ARBA" id="ARBA00022692"/>
    </source>
</evidence>
<evidence type="ECO:0000313" key="13">
    <source>
        <dbReference type="EMBL" id="CAG8451049.1"/>
    </source>
</evidence>
<dbReference type="InterPro" id="IPR036418">
    <property type="entry name" value="Cyt_c_oxidase_su6a_sf"/>
</dbReference>
<keyword evidence="7" id="KW-1133">Transmembrane helix</keyword>
<keyword evidence="4" id="KW-0812">Transmembrane</keyword>
<comment type="caution">
    <text evidence="13">The sequence shown here is derived from an EMBL/GenBank/DDBJ whole genome shotgun (WGS) entry which is preliminary data.</text>
</comment>
<dbReference type="Gene3D" id="4.10.95.10">
    <property type="entry name" value="Cytochrome c oxidase, subunit VIa"/>
    <property type="match status" value="1"/>
</dbReference>
<dbReference type="PROSITE" id="PS01329">
    <property type="entry name" value="COX6A"/>
    <property type="match status" value="1"/>
</dbReference>
<keyword evidence="8" id="KW-0560">Oxidoreductase</keyword>
<evidence type="ECO:0000256" key="11">
    <source>
        <dbReference type="RuleBase" id="RU004396"/>
    </source>
</evidence>
<name>A0A9N8VH66_9GLOM</name>
<dbReference type="PANTHER" id="PTHR11504:SF0">
    <property type="entry name" value="CYTOCHROME C OXIDASE SUBUNIT"/>
    <property type="match status" value="1"/>
</dbReference>
<evidence type="ECO:0000256" key="6">
    <source>
        <dbReference type="ARBA" id="ARBA00022946"/>
    </source>
</evidence>
<comment type="similarity">
    <text evidence="3 11">Belongs to the cytochrome c oxidase subunit 6A family.</text>
</comment>
<evidence type="ECO:0000256" key="12">
    <source>
        <dbReference type="RuleBase" id="RU004397"/>
    </source>
</evidence>
<dbReference type="FunFam" id="4.10.95.10:FF:000001">
    <property type="entry name" value="Cytochrome c oxidase subunit 6A, mitochondrial"/>
    <property type="match status" value="1"/>
</dbReference>
<dbReference type="PANTHER" id="PTHR11504">
    <property type="entry name" value="CYTOCHROME C OXIDASE POLYPEPTIDE VIA"/>
    <property type="match status" value="1"/>
</dbReference>
<evidence type="ECO:0000256" key="3">
    <source>
        <dbReference type="ARBA" id="ARBA00005553"/>
    </source>
</evidence>
<keyword evidence="5 12" id="KW-0999">Mitochondrion inner membrane</keyword>
<comment type="subcellular location">
    <subcellularLocation>
        <location evidence="1">Mitochondrion inner membrane</location>
        <topology evidence="1">Single-pass membrane protein</topology>
    </subcellularLocation>
</comment>
<evidence type="ECO:0000256" key="5">
    <source>
        <dbReference type="ARBA" id="ARBA00022792"/>
    </source>
</evidence>